<evidence type="ECO:0000313" key="1">
    <source>
        <dbReference type="EMBL" id="KIJ62517.1"/>
    </source>
</evidence>
<reference evidence="1 2" key="1">
    <citation type="submission" date="2014-04" db="EMBL/GenBank/DDBJ databases">
        <title>Evolutionary Origins and Diversification of the Mycorrhizal Mutualists.</title>
        <authorList>
            <consortium name="DOE Joint Genome Institute"/>
            <consortium name="Mycorrhizal Genomics Consortium"/>
            <person name="Kohler A."/>
            <person name="Kuo A."/>
            <person name="Nagy L.G."/>
            <person name="Floudas D."/>
            <person name="Copeland A."/>
            <person name="Barry K.W."/>
            <person name="Cichocki N."/>
            <person name="Veneault-Fourrey C."/>
            <person name="LaButti K."/>
            <person name="Lindquist E.A."/>
            <person name="Lipzen A."/>
            <person name="Lundell T."/>
            <person name="Morin E."/>
            <person name="Murat C."/>
            <person name="Riley R."/>
            <person name="Ohm R."/>
            <person name="Sun H."/>
            <person name="Tunlid A."/>
            <person name="Henrissat B."/>
            <person name="Grigoriev I.V."/>
            <person name="Hibbett D.S."/>
            <person name="Martin F."/>
        </authorList>
    </citation>
    <scope>NUCLEOTIDE SEQUENCE [LARGE SCALE GENOMIC DNA]</scope>
    <source>
        <strain evidence="1 2">MD-312</strain>
    </source>
</reference>
<dbReference type="AlphaFoldDB" id="A0A0C9WDI7"/>
<evidence type="ECO:0000313" key="2">
    <source>
        <dbReference type="Proteomes" id="UP000053820"/>
    </source>
</evidence>
<dbReference type="Proteomes" id="UP000053820">
    <property type="component" value="Unassembled WGS sequence"/>
</dbReference>
<organism evidence="1 2">
    <name type="scientific">Hydnomerulius pinastri MD-312</name>
    <dbReference type="NCBI Taxonomy" id="994086"/>
    <lineage>
        <taxon>Eukaryota</taxon>
        <taxon>Fungi</taxon>
        <taxon>Dikarya</taxon>
        <taxon>Basidiomycota</taxon>
        <taxon>Agaricomycotina</taxon>
        <taxon>Agaricomycetes</taxon>
        <taxon>Agaricomycetidae</taxon>
        <taxon>Boletales</taxon>
        <taxon>Boletales incertae sedis</taxon>
        <taxon>Leucogyrophana</taxon>
    </lineage>
</organism>
<dbReference type="HOGENOM" id="CLU_2705110_0_0_1"/>
<sequence>MACRCLPYCHVVPALSGTELFVSECLMLAVDVMASHPKHLVALSGRQHAVRSKIERSVHPHSGSCLPELNGRG</sequence>
<proteinExistence type="predicted"/>
<protein>
    <submittedName>
        <fullName evidence="1">Uncharacterized protein</fullName>
    </submittedName>
</protein>
<accession>A0A0C9WDI7</accession>
<dbReference type="EMBL" id="KN839854">
    <property type="protein sequence ID" value="KIJ62517.1"/>
    <property type="molecule type" value="Genomic_DNA"/>
</dbReference>
<name>A0A0C9WDI7_9AGAM</name>
<keyword evidence="2" id="KW-1185">Reference proteome</keyword>
<gene>
    <name evidence="1" type="ORF">HYDPIDRAFT_114160</name>
</gene>